<organism evidence="2 3">
    <name type="scientific">Saccharothrix ecbatanensis</name>
    <dbReference type="NCBI Taxonomy" id="1105145"/>
    <lineage>
        <taxon>Bacteria</taxon>
        <taxon>Bacillati</taxon>
        <taxon>Actinomycetota</taxon>
        <taxon>Actinomycetes</taxon>
        <taxon>Pseudonocardiales</taxon>
        <taxon>Pseudonocardiaceae</taxon>
        <taxon>Saccharothrix</taxon>
    </lineage>
</organism>
<accession>A0A7W9HG81</accession>
<dbReference type="SUPFAM" id="SSF53335">
    <property type="entry name" value="S-adenosyl-L-methionine-dependent methyltransferases"/>
    <property type="match status" value="1"/>
</dbReference>
<proteinExistence type="predicted"/>
<evidence type="ECO:0000313" key="3">
    <source>
        <dbReference type="Proteomes" id="UP000552097"/>
    </source>
</evidence>
<dbReference type="AlphaFoldDB" id="A0A7W9HG81"/>
<dbReference type="RefSeq" id="WP_184917130.1">
    <property type="nucleotide sequence ID" value="NZ_JACHMO010000001.1"/>
</dbReference>
<feature type="domain" description="Methyltransferase type 12" evidence="1">
    <location>
        <begin position="53"/>
        <end position="153"/>
    </location>
</feature>
<dbReference type="PIRSF" id="PIRSF011491">
    <property type="entry name" value="Mtase_YbcY_prd"/>
    <property type="match status" value="1"/>
</dbReference>
<gene>
    <name evidence="2" type="ORF">F4560_001151</name>
</gene>
<dbReference type="Gene3D" id="3.40.50.150">
    <property type="entry name" value="Vaccinia Virus protein VP39"/>
    <property type="match status" value="1"/>
</dbReference>
<dbReference type="Proteomes" id="UP000552097">
    <property type="component" value="Unassembled WGS sequence"/>
</dbReference>
<evidence type="ECO:0000259" key="1">
    <source>
        <dbReference type="Pfam" id="PF08242"/>
    </source>
</evidence>
<keyword evidence="3" id="KW-1185">Reference proteome</keyword>
<dbReference type="InterPro" id="IPR029063">
    <property type="entry name" value="SAM-dependent_MTases_sf"/>
</dbReference>
<dbReference type="CDD" id="cd02440">
    <property type="entry name" value="AdoMet_MTases"/>
    <property type="match status" value="1"/>
</dbReference>
<sequence length="222" mass="24812">MSSKSADGAAVYSRFMLSWYDTVVLGAVSKFAWRCSRERMQDQYDRNVGASHLDLGPGTGYFLDHTSFPVPDPRVVLVDLNVNSLAATARRLERYRPVQLQRDVLEPLDLGDERFDSVGLNFLLHCLPGSFDGADGGKGVVFEHLLPYLNPGATVFGSTVVGDREAHANPLSRTQFWWLNKQRVFSNTDDRLSDLDSLLRRHFPHVQVTRVGAVALFEATVD</sequence>
<evidence type="ECO:0000313" key="2">
    <source>
        <dbReference type="EMBL" id="MBB5801383.1"/>
    </source>
</evidence>
<reference evidence="2 3" key="1">
    <citation type="submission" date="2020-08" db="EMBL/GenBank/DDBJ databases">
        <title>Sequencing the genomes of 1000 actinobacteria strains.</title>
        <authorList>
            <person name="Klenk H.-P."/>
        </authorList>
    </citation>
    <scope>NUCLEOTIDE SEQUENCE [LARGE SCALE GENOMIC DNA]</scope>
    <source>
        <strain evidence="2 3">DSM 45486</strain>
    </source>
</reference>
<dbReference type="GO" id="GO:0008168">
    <property type="term" value="F:methyltransferase activity"/>
    <property type="evidence" value="ECO:0007669"/>
    <property type="project" value="InterPro"/>
</dbReference>
<protein>
    <recommendedName>
        <fullName evidence="1">Methyltransferase type 12 domain-containing protein</fullName>
    </recommendedName>
</protein>
<comment type="caution">
    <text evidence="2">The sequence shown here is derived from an EMBL/GenBank/DDBJ whole genome shotgun (WGS) entry which is preliminary data.</text>
</comment>
<dbReference type="InterPro" id="IPR013217">
    <property type="entry name" value="Methyltransf_12"/>
</dbReference>
<name>A0A7W9HG81_9PSEU</name>
<dbReference type="InterPro" id="IPR016584">
    <property type="entry name" value="MeTrfase_VrtF"/>
</dbReference>
<dbReference type="Pfam" id="PF08242">
    <property type="entry name" value="Methyltransf_12"/>
    <property type="match status" value="1"/>
</dbReference>
<dbReference type="EMBL" id="JACHMO010000001">
    <property type="protein sequence ID" value="MBB5801383.1"/>
    <property type="molecule type" value="Genomic_DNA"/>
</dbReference>